<dbReference type="Pfam" id="PF13419">
    <property type="entry name" value="HAD_2"/>
    <property type="match status" value="1"/>
</dbReference>
<dbReference type="AlphaFoldDB" id="A0A1I0XW18"/>
<accession>A0A1I0XW18</accession>
<dbReference type="NCBIfam" id="TIGR01509">
    <property type="entry name" value="HAD-SF-IA-v3"/>
    <property type="match status" value="1"/>
</dbReference>
<dbReference type="InterPro" id="IPR036412">
    <property type="entry name" value="HAD-like_sf"/>
</dbReference>
<dbReference type="SFLD" id="SFLDG01129">
    <property type="entry name" value="C1.5:_HAD__Beta-PGM__Phosphata"/>
    <property type="match status" value="1"/>
</dbReference>
<dbReference type="Gene3D" id="3.40.50.1000">
    <property type="entry name" value="HAD superfamily/HAD-like"/>
    <property type="match status" value="1"/>
</dbReference>
<dbReference type="PRINTS" id="PR00413">
    <property type="entry name" value="HADHALOGNASE"/>
</dbReference>
<evidence type="ECO:0000313" key="2">
    <source>
        <dbReference type="Proteomes" id="UP000198619"/>
    </source>
</evidence>
<gene>
    <name evidence="1" type="ORF">SAMN04488528_101028</name>
</gene>
<dbReference type="InterPro" id="IPR041492">
    <property type="entry name" value="HAD_2"/>
</dbReference>
<dbReference type="STRING" id="84698.SAMN04488528_101028"/>
<dbReference type="InterPro" id="IPR006439">
    <property type="entry name" value="HAD-SF_hydro_IA"/>
</dbReference>
<keyword evidence="2" id="KW-1185">Reference proteome</keyword>
<dbReference type="NCBIfam" id="TIGR01549">
    <property type="entry name" value="HAD-SF-IA-v1"/>
    <property type="match status" value="1"/>
</dbReference>
<dbReference type="SFLD" id="SFLDG01135">
    <property type="entry name" value="C1.5.6:_HAD__Beta-PGM__Phospha"/>
    <property type="match status" value="1"/>
</dbReference>
<dbReference type="SUPFAM" id="SSF56784">
    <property type="entry name" value="HAD-like"/>
    <property type="match status" value="1"/>
</dbReference>
<dbReference type="PANTHER" id="PTHR43434">
    <property type="entry name" value="PHOSPHOGLYCOLATE PHOSPHATASE"/>
    <property type="match status" value="1"/>
</dbReference>
<dbReference type="InterPro" id="IPR050155">
    <property type="entry name" value="HAD-like_hydrolase_sf"/>
</dbReference>
<organism evidence="1 2">
    <name type="scientific">Clostridium frigidicarnis</name>
    <dbReference type="NCBI Taxonomy" id="84698"/>
    <lineage>
        <taxon>Bacteria</taxon>
        <taxon>Bacillati</taxon>
        <taxon>Bacillota</taxon>
        <taxon>Clostridia</taxon>
        <taxon>Eubacteriales</taxon>
        <taxon>Clostridiaceae</taxon>
        <taxon>Clostridium</taxon>
    </lineage>
</organism>
<dbReference type="Proteomes" id="UP000198619">
    <property type="component" value="Unassembled WGS sequence"/>
</dbReference>
<evidence type="ECO:0000313" key="1">
    <source>
        <dbReference type="EMBL" id="SFB05191.1"/>
    </source>
</evidence>
<dbReference type="GO" id="GO:0008967">
    <property type="term" value="F:phosphoglycolate phosphatase activity"/>
    <property type="evidence" value="ECO:0007669"/>
    <property type="project" value="TreeGrafter"/>
</dbReference>
<dbReference type="OrthoDB" id="9807630at2"/>
<dbReference type="SFLD" id="SFLDS00003">
    <property type="entry name" value="Haloacid_Dehalogenase"/>
    <property type="match status" value="1"/>
</dbReference>
<proteinExistence type="predicted"/>
<dbReference type="InterPro" id="IPR023198">
    <property type="entry name" value="PGP-like_dom2"/>
</dbReference>
<dbReference type="FunFam" id="3.40.50.1000:FF:000022">
    <property type="entry name" value="Phosphoglycolate phosphatase"/>
    <property type="match status" value="1"/>
</dbReference>
<sequence>MIKAVLFDLDGTLIDTNRLIAESFKYAFKKELNEDKTDEEVSKFFGQPLRDSFINLGEELCEKMIVTYRDYNEEIHDTMCNEFNGVTETLEKLKSNGFKLAIVTSKRRALAERGMKINNILEYFDAIITPEDTSDHKPKPGPVLKACEVLEVEPKEALMVGDSNFDLMSGKSAGAKTCGVNYTAIPIELLKECKADYYIDNIEDLLHIV</sequence>
<dbReference type="RefSeq" id="WP_090040416.1">
    <property type="nucleotide sequence ID" value="NZ_FOKI01000010.1"/>
</dbReference>
<dbReference type="InterPro" id="IPR023214">
    <property type="entry name" value="HAD_sf"/>
</dbReference>
<name>A0A1I0XW18_9CLOT</name>
<dbReference type="GO" id="GO:0005829">
    <property type="term" value="C:cytosol"/>
    <property type="evidence" value="ECO:0007669"/>
    <property type="project" value="TreeGrafter"/>
</dbReference>
<dbReference type="Gene3D" id="1.10.150.240">
    <property type="entry name" value="Putative phosphatase, domain 2"/>
    <property type="match status" value="1"/>
</dbReference>
<dbReference type="GO" id="GO:0006281">
    <property type="term" value="P:DNA repair"/>
    <property type="evidence" value="ECO:0007669"/>
    <property type="project" value="TreeGrafter"/>
</dbReference>
<protein>
    <submittedName>
        <fullName evidence="1">Pyrophosphatase PpaX</fullName>
    </submittedName>
</protein>
<dbReference type="PANTHER" id="PTHR43434:SF26">
    <property type="entry name" value="PYROPHOSPHATASE PPAX"/>
    <property type="match status" value="1"/>
</dbReference>
<dbReference type="NCBIfam" id="NF009804">
    <property type="entry name" value="PRK13288.1"/>
    <property type="match status" value="1"/>
</dbReference>
<dbReference type="EMBL" id="FOKI01000010">
    <property type="protein sequence ID" value="SFB05191.1"/>
    <property type="molecule type" value="Genomic_DNA"/>
</dbReference>
<reference evidence="1 2" key="1">
    <citation type="submission" date="2016-10" db="EMBL/GenBank/DDBJ databases">
        <authorList>
            <person name="de Groot N.N."/>
        </authorList>
    </citation>
    <scope>NUCLEOTIDE SEQUENCE [LARGE SCALE GENOMIC DNA]</scope>
    <source>
        <strain evidence="1 2">DSM 12271</strain>
    </source>
</reference>